<dbReference type="InterPro" id="IPR039426">
    <property type="entry name" value="TonB-dep_rcpt-like"/>
</dbReference>
<feature type="domain" description="TonB-dependent receptor plug" evidence="1">
    <location>
        <begin position="76"/>
        <end position="174"/>
    </location>
</feature>
<dbReference type="GO" id="GO:0015344">
    <property type="term" value="F:siderophore uptake transmembrane transporter activity"/>
    <property type="evidence" value="ECO:0007669"/>
    <property type="project" value="TreeGrafter"/>
</dbReference>
<dbReference type="OrthoDB" id="10467987at2759"/>
<dbReference type="SUPFAM" id="SSF56935">
    <property type="entry name" value="Porins"/>
    <property type="match status" value="1"/>
</dbReference>
<proteinExistence type="predicted"/>
<organism evidence="2 3">
    <name type="scientific">Rhynchophorus ferrugineus</name>
    <name type="common">Red palm weevil</name>
    <name type="synonym">Curculio ferrugineus</name>
    <dbReference type="NCBI Taxonomy" id="354439"/>
    <lineage>
        <taxon>Eukaryota</taxon>
        <taxon>Metazoa</taxon>
        <taxon>Ecdysozoa</taxon>
        <taxon>Arthropoda</taxon>
        <taxon>Hexapoda</taxon>
        <taxon>Insecta</taxon>
        <taxon>Pterygota</taxon>
        <taxon>Neoptera</taxon>
        <taxon>Endopterygota</taxon>
        <taxon>Coleoptera</taxon>
        <taxon>Polyphaga</taxon>
        <taxon>Cucujiformia</taxon>
        <taxon>Curculionidae</taxon>
        <taxon>Dryophthorinae</taxon>
        <taxon>Rhynchophorus</taxon>
    </lineage>
</organism>
<comment type="caution">
    <text evidence="2">The sequence shown here is derived from an EMBL/GenBank/DDBJ whole genome shotgun (WGS) entry which is preliminary data.</text>
</comment>
<dbReference type="PANTHER" id="PTHR32552:SF82">
    <property type="entry name" value="FCUA PROTEIN"/>
    <property type="match status" value="1"/>
</dbReference>
<dbReference type="InterPro" id="IPR012910">
    <property type="entry name" value="Plug_dom"/>
</dbReference>
<dbReference type="Pfam" id="PF07715">
    <property type="entry name" value="Plug"/>
    <property type="match status" value="1"/>
</dbReference>
<reference evidence="2" key="1">
    <citation type="submission" date="2020-08" db="EMBL/GenBank/DDBJ databases">
        <title>Genome sequencing and assembly of the red palm weevil Rhynchophorus ferrugineus.</title>
        <authorList>
            <person name="Dias G.B."/>
            <person name="Bergman C.M."/>
            <person name="Manee M."/>
        </authorList>
    </citation>
    <scope>NUCLEOTIDE SEQUENCE</scope>
    <source>
        <strain evidence="2">AA-2017</strain>
        <tissue evidence="2">Whole larva</tissue>
    </source>
</reference>
<dbReference type="Proteomes" id="UP000625711">
    <property type="component" value="Unassembled WGS sequence"/>
</dbReference>
<dbReference type="PROSITE" id="PS52016">
    <property type="entry name" value="TONB_DEPENDENT_REC_3"/>
    <property type="match status" value="1"/>
</dbReference>
<protein>
    <recommendedName>
        <fullName evidence="1">TonB-dependent receptor plug domain-containing protein</fullName>
    </recommendedName>
</protein>
<keyword evidence="3" id="KW-1185">Reference proteome</keyword>
<evidence type="ECO:0000313" key="2">
    <source>
        <dbReference type="EMBL" id="KAF7276637.1"/>
    </source>
</evidence>
<name>A0A834ICP4_RHYFE</name>
<dbReference type="AlphaFoldDB" id="A0A834ICP4"/>
<sequence>MIGLILANSSVIAAQPVVKQSSQSQQNVSSAQDVKQLAVINVIASADASADGLMPAFEGGQVATGGRVGIFGNQKNLDTPFHLTSYTSQYIQERNAKSVGDVLQGDPSVRVARGFGNFQESYFIRGFILGSDDTAYNGLYSILPRQYIPSELFERVEVLKGASAFLNGATPGNGGVGGAI</sequence>
<accession>A0A834ICP4</accession>
<dbReference type="EMBL" id="JAACXV010006008">
    <property type="protein sequence ID" value="KAF7276637.1"/>
    <property type="molecule type" value="Genomic_DNA"/>
</dbReference>
<evidence type="ECO:0000313" key="3">
    <source>
        <dbReference type="Proteomes" id="UP000625711"/>
    </source>
</evidence>
<dbReference type="Gene3D" id="2.170.130.10">
    <property type="entry name" value="TonB-dependent receptor, plug domain"/>
    <property type="match status" value="1"/>
</dbReference>
<dbReference type="InterPro" id="IPR037066">
    <property type="entry name" value="Plug_dom_sf"/>
</dbReference>
<feature type="non-terminal residue" evidence="2">
    <location>
        <position position="180"/>
    </location>
</feature>
<evidence type="ECO:0000259" key="1">
    <source>
        <dbReference type="Pfam" id="PF07715"/>
    </source>
</evidence>
<gene>
    <name evidence="2" type="ORF">GWI33_010006</name>
</gene>
<dbReference type="PANTHER" id="PTHR32552">
    <property type="entry name" value="FERRICHROME IRON RECEPTOR-RELATED"/>
    <property type="match status" value="1"/>
</dbReference>